<dbReference type="Proteomes" id="UP000042527">
    <property type="component" value="Unassembled WGS sequence"/>
</dbReference>
<dbReference type="EMBL" id="CDNC01000048">
    <property type="protein sequence ID" value="CEM63072.1"/>
    <property type="molecule type" value="Genomic_DNA"/>
</dbReference>
<protein>
    <submittedName>
        <fullName evidence="1">Uncharacterized protein</fullName>
    </submittedName>
</protein>
<keyword evidence="2" id="KW-1185">Reference proteome</keyword>
<evidence type="ECO:0000313" key="1">
    <source>
        <dbReference type="EMBL" id="CEM63072.1"/>
    </source>
</evidence>
<name>A0A0B7GZK5_TREPH</name>
<reference evidence="2" key="1">
    <citation type="submission" date="2015-01" db="EMBL/GenBank/DDBJ databases">
        <authorList>
            <person name="Manzoor Shahid"/>
            <person name="Zubair Saima"/>
        </authorList>
    </citation>
    <scope>NUCLEOTIDE SEQUENCE [LARGE SCALE GENOMIC DNA]</scope>
    <source>
        <strain evidence="2">V1</strain>
    </source>
</reference>
<accession>A0A0B7GZK5</accession>
<organism evidence="1 2">
    <name type="scientific">Treponema phagedenis</name>
    <dbReference type="NCBI Taxonomy" id="162"/>
    <lineage>
        <taxon>Bacteria</taxon>
        <taxon>Pseudomonadati</taxon>
        <taxon>Spirochaetota</taxon>
        <taxon>Spirochaetia</taxon>
        <taxon>Spirochaetales</taxon>
        <taxon>Treponemataceae</taxon>
        <taxon>Treponema</taxon>
    </lineage>
</organism>
<dbReference type="AlphaFoldDB" id="A0A0B7GZK5"/>
<evidence type="ECO:0000313" key="2">
    <source>
        <dbReference type="Proteomes" id="UP000042527"/>
    </source>
</evidence>
<gene>
    <name evidence="1" type="ORF">TPHV1_60060</name>
</gene>
<sequence>MIFRLSIREVNCGTLYRDFGVQFFLNIFLELDIYDQEL</sequence>
<proteinExistence type="predicted"/>